<keyword evidence="4" id="KW-1185">Reference proteome</keyword>
<evidence type="ECO:0000313" key="4">
    <source>
        <dbReference type="Proteomes" id="UP000273405"/>
    </source>
</evidence>
<accession>A0A3A8MXR9</accession>
<protein>
    <submittedName>
        <fullName evidence="3">ROK family protein</fullName>
    </submittedName>
</protein>
<evidence type="ECO:0000256" key="2">
    <source>
        <dbReference type="SAM" id="MobiDB-lite"/>
    </source>
</evidence>
<dbReference type="PANTHER" id="PTHR18964:SF149">
    <property type="entry name" value="BIFUNCTIONAL UDP-N-ACETYLGLUCOSAMINE 2-EPIMERASE_N-ACETYLMANNOSAMINE KINASE"/>
    <property type="match status" value="1"/>
</dbReference>
<comment type="similarity">
    <text evidence="1">Belongs to the ROK (NagC/XylR) family.</text>
</comment>
<dbReference type="RefSeq" id="WP_120629095.1">
    <property type="nucleotide sequence ID" value="NZ_RAWG01000290.1"/>
</dbReference>
<sequence>MAEASAKNGHPRARNGTSTDRSRIWGGIDLGGTKIEAVIVDARGEVLGRARHPTPVKGGPGEVVKELYGTLGEAAQTAGITPAKLAGVGVGAPGSVDANRGTLAHTGNVAGGWDAPYPLASDLGDLVGSKVVMGNDVQVAVAAEYKLGAGRNYRSVLGVWWGTGVGGGLVLNGVPWRGQGSAGEIGHMVVKPDGARCGCGRRGCLEAYAGRAAMELRARRAVKRGEKTILFKIMRDKKRTRLSSGVWAKALEEKDPLATRLVQRGVRMLGVTVASVINLLDVEAVVFGGGLGSRLGMPYVDRIADAMSPHLFMTGRRPAMHVAELGDLSGAIGAALLAGPQM</sequence>
<dbReference type="OrthoDB" id="9810372at2"/>
<dbReference type="SUPFAM" id="SSF53067">
    <property type="entry name" value="Actin-like ATPase domain"/>
    <property type="match status" value="1"/>
</dbReference>
<dbReference type="AlphaFoldDB" id="A0A3A8MXR9"/>
<evidence type="ECO:0000256" key="1">
    <source>
        <dbReference type="ARBA" id="ARBA00006479"/>
    </source>
</evidence>
<dbReference type="Gene3D" id="3.30.420.40">
    <property type="match status" value="2"/>
</dbReference>
<reference evidence="4" key="1">
    <citation type="submission" date="2018-09" db="EMBL/GenBank/DDBJ databases">
        <authorList>
            <person name="Livingstone P.G."/>
            <person name="Whitworth D.E."/>
        </authorList>
    </citation>
    <scope>NUCLEOTIDE SEQUENCE [LARGE SCALE GENOMIC DNA]</scope>
    <source>
        <strain evidence="4">CA040B</strain>
    </source>
</reference>
<dbReference type="InterPro" id="IPR000600">
    <property type="entry name" value="ROK"/>
</dbReference>
<gene>
    <name evidence="3" type="ORF">D7X12_32375</name>
</gene>
<dbReference type="PANTHER" id="PTHR18964">
    <property type="entry name" value="ROK (REPRESSOR, ORF, KINASE) FAMILY"/>
    <property type="match status" value="1"/>
</dbReference>
<feature type="region of interest" description="Disordered" evidence="2">
    <location>
        <begin position="1"/>
        <end position="24"/>
    </location>
</feature>
<proteinExistence type="inferred from homology"/>
<evidence type="ECO:0000313" key="3">
    <source>
        <dbReference type="EMBL" id="RKH36663.1"/>
    </source>
</evidence>
<dbReference type="Proteomes" id="UP000273405">
    <property type="component" value="Unassembled WGS sequence"/>
</dbReference>
<dbReference type="EMBL" id="RAWG01000290">
    <property type="protein sequence ID" value="RKH36663.1"/>
    <property type="molecule type" value="Genomic_DNA"/>
</dbReference>
<comment type="caution">
    <text evidence="3">The sequence shown here is derived from an EMBL/GenBank/DDBJ whole genome shotgun (WGS) entry which is preliminary data.</text>
</comment>
<name>A0A3A8MXR9_9BACT</name>
<organism evidence="3 4">
    <name type="scientific">Corallococcus sicarius</name>
    <dbReference type="NCBI Taxonomy" id="2316726"/>
    <lineage>
        <taxon>Bacteria</taxon>
        <taxon>Pseudomonadati</taxon>
        <taxon>Myxococcota</taxon>
        <taxon>Myxococcia</taxon>
        <taxon>Myxococcales</taxon>
        <taxon>Cystobacterineae</taxon>
        <taxon>Myxococcaceae</taxon>
        <taxon>Corallococcus</taxon>
    </lineage>
</organism>
<dbReference type="Pfam" id="PF00480">
    <property type="entry name" value="ROK"/>
    <property type="match status" value="1"/>
</dbReference>
<dbReference type="InterPro" id="IPR043129">
    <property type="entry name" value="ATPase_NBD"/>
</dbReference>